<keyword evidence="3" id="KW-0235">DNA replication</keyword>
<dbReference type="InterPro" id="IPR003959">
    <property type="entry name" value="ATPase_AAA_core"/>
</dbReference>
<sequence length="346" mass="39231">MIQPWVEKYRPATLDDVVHHNEVVAVLKQTLVSNDFPNLLLYGPPGTGKTSSIMALAKAMFGSRMDQRVLHLNASDERGISVIRERVRRFAQSVPMNFSGDVNTQQKQKKIVRLKLIILDEADSMTSSAQACLRRTMEIYSKTTRFCLICNYVSRIIEPIASRCSKFRFQSITEPILRERLEFICKSENVTCSDPKVLEHLISVCDGDLRQAITVLQSAHRLAGPDKQIDLDLIHEVCGYIPRRYINKFVAACKSKSLDRLDEYITSLINEGYTASQFLSQIHDWLLTQSNLSDNSLAKILPALALAEHRFCDGSDEYIQLMYVASVVAKKSRIENKNETSIVKQT</sequence>
<dbReference type="GO" id="GO:0016887">
    <property type="term" value="F:ATP hydrolysis activity"/>
    <property type="evidence" value="ECO:0007669"/>
    <property type="project" value="InterPro"/>
</dbReference>
<dbReference type="Gene3D" id="3.40.50.300">
    <property type="entry name" value="P-loop containing nucleotide triphosphate hydrolases"/>
    <property type="match status" value="1"/>
</dbReference>
<dbReference type="InterPro" id="IPR047854">
    <property type="entry name" value="RFC_lid"/>
</dbReference>
<dbReference type="InterPro" id="IPR027417">
    <property type="entry name" value="P-loop_NTPase"/>
</dbReference>
<dbReference type="InterPro" id="IPR003593">
    <property type="entry name" value="AAA+_ATPase"/>
</dbReference>
<dbReference type="InterPro" id="IPR050238">
    <property type="entry name" value="DNA_Rep/Repair_Clamp_Loader"/>
</dbReference>
<dbReference type="PANTHER" id="PTHR11669:SF20">
    <property type="entry name" value="REPLICATION FACTOR C SUBUNIT 4"/>
    <property type="match status" value="1"/>
</dbReference>
<dbReference type="SMART" id="SM00382">
    <property type="entry name" value="AAA"/>
    <property type="match status" value="1"/>
</dbReference>
<evidence type="ECO:0000256" key="4">
    <source>
        <dbReference type="ARBA" id="ARBA00022741"/>
    </source>
</evidence>
<dbReference type="PANTHER" id="PTHR11669">
    <property type="entry name" value="REPLICATION FACTOR C / DNA POLYMERASE III GAMMA-TAU SUBUNIT"/>
    <property type="match status" value="1"/>
</dbReference>
<evidence type="ECO:0000256" key="6">
    <source>
        <dbReference type="ARBA" id="ARBA00023242"/>
    </source>
</evidence>
<dbReference type="Gene3D" id="1.10.8.60">
    <property type="match status" value="1"/>
</dbReference>
<evidence type="ECO:0000256" key="5">
    <source>
        <dbReference type="ARBA" id="ARBA00022840"/>
    </source>
</evidence>
<evidence type="ECO:0000256" key="2">
    <source>
        <dbReference type="ARBA" id="ARBA00005378"/>
    </source>
</evidence>
<dbReference type="GO" id="GO:0005634">
    <property type="term" value="C:nucleus"/>
    <property type="evidence" value="ECO:0007669"/>
    <property type="project" value="UniProtKB-SubCell"/>
</dbReference>
<dbReference type="Pfam" id="PF08542">
    <property type="entry name" value="Rep_fac_C"/>
    <property type="match status" value="1"/>
</dbReference>
<feature type="domain" description="AAA+ ATPase" evidence="7">
    <location>
        <begin position="35"/>
        <end position="177"/>
    </location>
</feature>
<evidence type="ECO:0000256" key="1">
    <source>
        <dbReference type="ARBA" id="ARBA00004123"/>
    </source>
</evidence>
<gene>
    <name evidence="8" type="primary">Rfc4_0</name>
    <name evidence="8" type="ORF">g.18629</name>
</gene>
<reference evidence="8" key="1">
    <citation type="submission" date="2018-10" db="EMBL/GenBank/DDBJ databases">
        <title>Transcriptome assembly of Aceria tosichella (Wheat curl mite) Type 2.</title>
        <authorList>
            <person name="Scully E.D."/>
            <person name="Geib S.M."/>
            <person name="Palmer N.A."/>
            <person name="Gupta A.K."/>
            <person name="Sarath G."/>
            <person name="Tatineni S."/>
        </authorList>
    </citation>
    <scope>NUCLEOTIDE SEQUENCE</scope>
    <source>
        <strain evidence="8">LincolnNE</strain>
    </source>
</reference>
<dbReference type="GO" id="GO:0003677">
    <property type="term" value="F:DNA binding"/>
    <property type="evidence" value="ECO:0007669"/>
    <property type="project" value="InterPro"/>
</dbReference>
<evidence type="ECO:0000259" key="7">
    <source>
        <dbReference type="SMART" id="SM00382"/>
    </source>
</evidence>
<dbReference type="Pfam" id="PF21960">
    <property type="entry name" value="RCF1-5-like_lid"/>
    <property type="match status" value="1"/>
</dbReference>
<dbReference type="Pfam" id="PF00004">
    <property type="entry name" value="AAA"/>
    <property type="match status" value="1"/>
</dbReference>
<protein>
    <submittedName>
        <fullName evidence="8">Replication factor C subunit 4</fullName>
    </submittedName>
</protein>
<comment type="subcellular location">
    <subcellularLocation>
        <location evidence="1">Nucleus</location>
    </subcellularLocation>
</comment>
<proteinExistence type="inferred from homology"/>
<organism evidence="8">
    <name type="scientific">Aceria tosichella</name>
    <name type="common">wheat curl mite</name>
    <dbReference type="NCBI Taxonomy" id="561515"/>
    <lineage>
        <taxon>Eukaryota</taxon>
        <taxon>Metazoa</taxon>
        <taxon>Ecdysozoa</taxon>
        <taxon>Arthropoda</taxon>
        <taxon>Chelicerata</taxon>
        <taxon>Arachnida</taxon>
        <taxon>Acari</taxon>
        <taxon>Acariformes</taxon>
        <taxon>Trombidiformes</taxon>
        <taxon>Prostigmata</taxon>
        <taxon>Eupodina</taxon>
        <taxon>Eriophyoidea</taxon>
        <taxon>Eriophyidae</taxon>
        <taxon>Eriophyinae</taxon>
        <taxon>Aceriini</taxon>
        <taxon>Aceria</taxon>
    </lineage>
</organism>
<accession>A0A6G1S3M8</accession>
<dbReference type="GO" id="GO:0006261">
    <property type="term" value="P:DNA-templated DNA replication"/>
    <property type="evidence" value="ECO:0007669"/>
    <property type="project" value="TreeGrafter"/>
</dbReference>
<comment type="similarity">
    <text evidence="2">Belongs to the activator 1 small subunits family.</text>
</comment>
<dbReference type="AlphaFoldDB" id="A0A6G1S3M8"/>
<dbReference type="FunFam" id="3.40.50.300:FF:000129">
    <property type="entry name" value="Replication factor C subunit 5"/>
    <property type="match status" value="1"/>
</dbReference>
<dbReference type="CDD" id="cd00009">
    <property type="entry name" value="AAA"/>
    <property type="match status" value="1"/>
</dbReference>
<dbReference type="GO" id="GO:0006281">
    <property type="term" value="P:DNA repair"/>
    <property type="evidence" value="ECO:0007669"/>
    <property type="project" value="TreeGrafter"/>
</dbReference>
<keyword evidence="4" id="KW-0547">Nucleotide-binding</keyword>
<dbReference type="FunFam" id="1.20.272.10:FF:000011">
    <property type="entry name" value="Replication factor C subunit 2"/>
    <property type="match status" value="1"/>
</dbReference>
<dbReference type="SUPFAM" id="SSF48019">
    <property type="entry name" value="post-AAA+ oligomerization domain-like"/>
    <property type="match status" value="1"/>
</dbReference>
<dbReference type="Gene3D" id="1.20.272.10">
    <property type="match status" value="1"/>
</dbReference>
<dbReference type="EMBL" id="GGYP01000335">
    <property type="protein sequence ID" value="MDE45106.1"/>
    <property type="molecule type" value="Transcribed_RNA"/>
</dbReference>
<dbReference type="GO" id="GO:0005524">
    <property type="term" value="F:ATP binding"/>
    <property type="evidence" value="ECO:0007669"/>
    <property type="project" value="UniProtKB-KW"/>
</dbReference>
<dbReference type="SUPFAM" id="SSF52540">
    <property type="entry name" value="P-loop containing nucleoside triphosphate hydrolases"/>
    <property type="match status" value="1"/>
</dbReference>
<evidence type="ECO:0000313" key="8">
    <source>
        <dbReference type="EMBL" id="MDE45106.1"/>
    </source>
</evidence>
<name>A0A6G1S3M8_9ACAR</name>
<dbReference type="CDD" id="cd18140">
    <property type="entry name" value="HLD_clamp_RFC"/>
    <property type="match status" value="1"/>
</dbReference>
<dbReference type="GO" id="GO:0003689">
    <property type="term" value="F:DNA clamp loader activity"/>
    <property type="evidence" value="ECO:0007669"/>
    <property type="project" value="TreeGrafter"/>
</dbReference>
<dbReference type="GO" id="GO:0005663">
    <property type="term" value="C:DNA replication factor C complex"/>
    <property type="evidence" value="ECO:0007669"/>
    <property type="project" value="TreeGrafter"/>
</dbReference>
<dbReference type="InterPro" id="IPR008921">
    <property type="entry name" value="DNA_pol3_clamp-load_cplx_C"/>
</dbReference>
<evidence type="ECO:0000256" key="3">
    <source>
        <dbReference type="ARBA" id="ARBA00022705"/>
    </source>
</evidence>
<keyword evidence="6" id="KW-0539">Nucleus</keyword>
<keyword evidence="5" id="KW-0067">ATP-binding</keyword>
<dbReference type="InterPro" id="IPR013748">
    <property type="entry name" value="Rep_factorC_C"/>
</dbReference>